<feature type="chain" id="PRO_5040782613" evidence="1">
    <location>
        <begin position="19"/>
        <end position="400"/>
    </location>
</feature>
<organism evidence="2 3">
    <name type="scientific">Didymella glomerata</name>
    <dbReference type="NCBI Taxonomy" id="749621"/>
    <lineage>
        <taxon>Eukaryota</taxon>
        <taxon>Fungi</taxon>
        <taxon>Dikarya</taxon>
        <taxon>Ascomycota</taxon>
        <taxon>Pezizomycotina</taxon>
        <taxon>Dothideomycetes</taxon>
        <taxon>Pleosporomycetidae</taxon>
        <taxon>Pleosporales</taxon>
        <taxon>Pleosporineae</taxon>
        <taxon>Didymellaceae</taxon>
        <taxon>Didymella</taxon>
    </lineage>
</organism>
<sequence length="400" mass="44156">MHLSIPTAAFALASLVHGSRVGARPYNATADAAIHLYTFDATDCNGEPQESPFEMKTDQCVNLRDPRSAKSALWKGHHTDWIEEINNLHIHCKLELFGQDHCMPYSLITVYGGEATEEQPRNFNKCLMPARAGGPDPFPRIKSAKFSCVPIENPEHLCTKVIRLTSWSIEPTYGSAVPVVYKATLTATLQVPTPTPSAKVLAKRGNQPGKGVWMLHPWSTSWICYSCYLKQADYTGKMKCKSGIDYPIDCGPTPPPFEGATTYHTSTTSTSTAVSTTHSTSTAKTTAYVRNNTDSSNSDNELASLQMKRGSWHIPVKFSHPFQVGKEACADAEWQKRGQPNTYIEIQHVHVCDHNNNPDSKWIGLPPTVVHTLTATKTSSRTVIHTTTSISTFTARHDQL</sequence>
<name>A0A9W8X2K4_9PLEO</name>
<keyword evidence="3" id="KW-1185">Reference proteome</keyword>
<evidence type="ECO:0000313" key="3">
    <source>
        <dbReference type="Proteomes" id="UP001140562"/>
    </source>
</evidence>
<accession>A0A9W8X2K4</accession>
<comment type="caution">
    <text evidence="2">The sequence shown here is derived from an EMBL/GenBank/DDBJ whole genome shotgun (WGS) entry which is preliminary data.</text>
</comment>
<feature type="signal peptide" evidence="1">
    <location>
        <begin position="1"/>
        <end position="18"/>
    </location>
</feature>
<dbReference type="AlphaFoldDB" id="A0A9W8X2K4"/>
<proteinExistence type="predicted"/>
<dbReference type="EMBL" id="JAPEUV010000031">
    <property type="protein sequence ID" value="KAJ4338299.1"/>
    <property type="molecule type" value="Genomic_DNA"/>
</dbReference>
<evidence type="ECO:0000256" key="1">
    <source>
        <dbReference type="SAM" id="SignalP"/>
    </source>
</evidence>
<reference evidence="2" key="1">
    <citation type="submission" date="2022-10" db="EMBL/GenBank/DDBJ databases">
        <title>Tapping the CABI collections for fungal endophytes: first genome assemblies for Collariella, Neodidymelliopsis, Ascochyta clinopodiicola, Didymella pomorum, Didymosphaeria variabile, Neocosmospora piperis and Neocucurbitaria cava.</title>
        <authorList>
            <person name="Hill R."/>
        </authorList>
    </citation>
    <scope>NUCLEOTIDE SEQUENCE</scope>
    <source>
        <strain evidence="2">IMI 360193</strain>
    </source>
</reference>
<evidence type="ECO:0000313" key="2">
    <source>
        <dbReference type="EMBL" id="KAJ4338299.1"/>
    </source>
</evidence>
<protein>
    <submittedName>
        <fullName evidence="2">Mitochondrial GTPase 1</fullName>
    </submittedName>
</protein>
<dbReference type="OrthoDB" id="3691081at2759"/>
<keyword evidence="1" id="KW-0732">Signal</keyword>
<dbReference type="Proteomes" id="UP001140562">
    <property type="component" value="Unassembled WGS sequence"/>
</dbReference>
<gene>
    <name evidence="2" type="primary">mtg1_2</name>
    <name evidence="2" type="ORF">N0V87_004067</name>
</gene>